<evidence type="ECO:0000313" key="3">
    <source>
        <dbReference type="Proteomes" id="UP000321562"/>
    </source>
</evidence>
<dbReference type="RefSeq" id="WP_147100816.1">
    <property type="nucleotide sequence ID" value="NZ_JBHUFH010000037.1"/>
</dbReference>
<reference evidence="2 3" key="1">
    <citation type="submission" date="2019-08" db="EMBL/GenBank/DDBJ databases">
        <authorList>
            <person name="Ye J."/>
        </authorList>
    </citation>
    <scope>NUCLEOTIDE SEQUENCE [LARGE SCALE GENOMIC DNA]</scope>
    <source>
        <strain evidence="2 3">TK008</strain>
    </source>
</reference>
<gene>
    <name evidence="2" type="ORF">FQV27_16830</name>
</gene>
<dbReference type="EMBL" id="VOPL01000009">
    <property type="protein sequence ID" value="TXB65712.1"/>
    <property type="molecule type" value="Genomic_DNA"/>
</dbReference>
<dbReference type="AlphaFoldDB" id="A0A5C6RWF9"/>
<dbReference type="PROSITE" id="PS50172">
    <property type="entry name" value="BRCT"/>
    <property type="match status" value="1"/>
</dbReference>
<accession>A0A5C6RWF9</accession>
<feature type="domain" description="BRCT" evidence="1">
    <location>
        <begin position="1"/>
        <end position="58"/>
    </location>
</feature>
<proteinExistence type="predicted"/>
<sequence>MTDMPFDGLEFVFSGQLEHLSRAEAQEAVRSRGGAVVGRVGTSTTYVVVGATPGKRRLHGKLLGAEELDEKQFMDMLRY</sequence>
<dbReference type="Pfam" id="PF00533">
    <property type="entry name" value="BRCT"/>
    <property type="match status" value="1"/>
</dbReference>
<protein>
    <recommendedName>
        <fullName evidence="1">BRCT domain-containing protein</fullName>
    </recommendedName>
</protein>
<evidence type="ECO:0000313" key="2">
    <source>
        <dbReference type="EMBL" id="TXB65712.1"/>
    </source>
</evidence>
<dbReference type="CDD" id="cd17748">
    <property type="entry name" value="BRCT_DNA_ligase_like"/>
    <property type="match status" value="1"/>
</dbReference>
<evidence type="ECO:0000259" key="1">
    <source>
        <dbReference type="PROSITE" id="PS50172"/>
    </source>
</evidence>
<comment type="caution">
    <text evidence="2">The sequence shown here is derived from an EMBL/GenBank/DDBJ whole genome shotgun (WGS) entry which is preliminary data.</text>
</comment>
<dbReference type="InterPro" id="IPR001357">
    <property type="entry name" value="BRCT_dom"/>
</dbReference>
<dbReference type="Proteomes" id="UP000321562">
    <property type="component" value="Unassembled WGS sequence"/>
</dbReference>
<keyword evidence="3" id="KW-1185">Reference proteome</keyword>
<name>A0A5C6RWF9_9RHOB</name>
<dbReference type="Gene3D" id="3.40.50.10190">
    <property type="entry name" value="BRCT domain"/>
    <property type="match status" value="1"/>
</dbReference>
<dbReference type="SUPFAM" id="SSF52113">
    <property type="entry name" value="BRCT domain"/>
    <property type="match status" value="1"/>
</dbReference>
<organism evidence="2 3">
    <name type="scientific">Paracoccus aurantiacus</name>
    <dbReference type="NCBI Taxonomy" id="2599412"/>
    <lineage>
        <taxon>Bacteria</taxon>
        <taxon>Pseudomonadati</taxon>
        <taxon>Pseudomonadota</taxon>
        <taxon>Alphaproteobacteria</taxon>
        <taxon>Rhodobacterales</taxon>
        <taxon>Paracoccaceae</taxon>
        <taxon>Paracoccus</taxon>
    </lineage>
</organism>
<dbReference type="InterPro" id="IPR036420">
    <property type="entry name" value="BRCT_dom_sf"/>
</dbReference>